<sequence length="213" mass="23906">MSRKLKINHICADCGANEPNWASLNTGVLICDECSSIHRTLGRQVSQVKSLKRCFWAATELQMIRDLYSAGSNTIFEQNLVDANNSSFTVSFSNQKNIRRKPCAKDALHPTKEDFIRSKYQNLTFINRVHSTEETQTEINEQLHSSVRTPNLKTSLRLLILGANPNFVHPEKGNTPLIVSTKCGLILQVELLLVYGADPLIRDVNGKTAFDYA</sequence>
<dbReference type="GO" id="GO:0098793">
    <property type="term" value="C:presynapse"/>
    <property type="evidence" value="ECO:0007669"/>
    <property type="project" value="GOC"/>
</dbReference>
<dbReference type="Pfam" id="PF01412">
    <property type="entry name" value="ArfGap"/>
    <property type="match status" value="1"/>
</dbReference>
<dbReference type="GO" id="GO:0036465">
    <property type="term" value="P:synaptic vesicle recycling"/>
    <property type="evidence" value="ECO:0007669"/>
    <property type="project" value="TreeGrafter"/>
</dbReference>
<accession>A0A443S925</accession>
<protein>
    <submittedName>
        <fullName evidence="11">G protein-coupled receptor kinase-interactor 2-like isoform CRA_a</fullName>
    </submittedName>
</protein>
<evidence type="ECO:0000256" key="6">
    <source>
        <dbReference type="ARBA" id="ARBA00023028"/>
    </source>
</evidence>
<dbReference type="GO" id="GO:0006887">
    <property type="term" value="P:exocytosis"/>
    <property type="evidence" value="ECO:0007669"/>
    <property type="project" value="UniProtKB-KW"/>
</dbReference>
<keyword evidence="6" id="KW-0800">Toxin</keyword>
<reference evidence="11 12" key="1">
    <citation type="journal article" date="2018" name="Gigascience">
        <title>Genomes of trombidid mites reveal novel predicted allergens and laterally-transferred genes associated with secondary metabolism.</title>
        <authorList>
            <person name="Dong X."/>
            <person name="Chaisiri K."/>
            <person name="Xia D."/>
            <person name="Armstrong S.D."/>
            <person name="Fang Y."/>
            <person name="Donnelly M.J."/>
            <person name="Kadowaki T."/>
            <person name="McGarry J.W."/>
            <person name="Darby A.C."/>
            <person name="Makepeace B.L."/>
        </authorList>
    </citation>
    <scope>NUCLEOTIDE SEQUENCE [LARGE SCALE GENOMIC DNA]</scope>
    <source>
        <strain evidence="11">UoL-UT</strain>
    </source>
</reference>
<keyword evidence="8" id="KW-0040">ANK repeat</keyword>
<dbReference type="PANTHER" id="PTHR46097">
    <property type="entry name" value="G PROTEIN-COUPLED RECEPTOR KINASE INTERACTING ARFGAP"/>
    <property type="match status" value="1"/>
</dbReference>
<evidence type="ECO:0000256" key="9">
    <source>
        <dbReference type="PROSITE-ProRule" id="PRU00288"/>
    </source>
</evidence>
<evidence type="ECO:0000259" key="10">
    <source>
        <dbReference type="PROSITE" id="PS50115"/>
    </source>
</evidence>
<dbReference type="GO" id="GO:0008270">
    <property type="term" value="F:zinc ion binding"/>
    <property type="evidence" value="ECO:0007669"/>
    <property type="project" value="UniProtKB-KW"/>
</dbReference>
<evidence type="ECO:0000256" key="2">
    <source>
        <dbReference type="ARBA" id="ARBA00022483"/>
    </source>
</evidence>
<gene>
    <name evidence="11" type="ORF">B4U80_03807</name>
</gene>
<feature type="repeat" description="ANK" evidence="8">
    <location>
        <begin position="172"/>
        <end position="204"/>
    </location>
</feature>
<dbReference type="CDD" id="cd08833">
    <property type="entry name" value="ArfGap_GIT"/>
    <property type="match status" value="1"/>
</dbReference>
<keyword evidence="6" id="KW-0638">Presynaptic neurotoxin</keyword>
<dbReference type="PROSITE" id="PS50088">
    <property type="entry name" value="ANK_REPEAT"/>
    <property type="match status" value="1"/>
</dbReference>
<dbReference type="InterPro" id="IPR036770">
    <property type="entry name" value="Ankyrin_rpt-contain_sf"/>
</dbReference>
<feature type="domain" description="Arf-GAP" evidence="10">
    <location>
        <begin position="1"/>
        <end position="134"/>
    </location>
</feature>
<dbReference type="InterPro" id="IPR001164">
    <property type="entry name" value="ArfGAP_dom"/>
</dbReference>
<dbReference type="PROSITE" id="PS50115">
    <property type="entry name" value="ARFGAP"/>
    <property type="match status" value="1"/>
</dbReference>
<dbReference type="InterPro" id="IPR002110">
    <property type="entry name" value="Ankyrin_rpt"/>
</dbReference>
<keyword evidence="11" id="KW-0675">Receptor</keyword>
<comment type="caution">
    <text evidence="11">The sequence shown here is derived from an EMBL/GenBank/DDBJ whole genome shotgun (WGS) entry which is preliminary data.</text>
</comment>
<dbReference type="Pfam" id="PF00023">
    <property type="entry name" value="Ank"/>
    <property type="match status" value="1"/>
</dbReference>
<keyword evidence="7" id="KW-1053">Target membrane</keyword>
<dbReference type="GO" id="GO:0044231">
    <property type="term" value="C:host cell presynaptic membrane"/>
    <property type="evidence" value="ECO:0007669"/>
    <property type="project" value="UniProtKB-KW"/>
</dbReference>
<keyword evidence="2" id="KW-0268">Exocytosis</keyword>
<dbReference type="SUPFAM" id="SSF48403">
    <property type="entry name" value="Ankyrin repeat"/>
    <property type="match status" value="1"/>
</dbReference>
<keyword evidence="7" id="KW-0472">Membrane</keyword>
<feature type="non-terminal residue" evidence="11">
    <location>
        <position position="213"/>
    </location>
</feature>
<dbReference type="PANTHER" id="PTHR46097:SF3">
    <property type="entry name" value="ARF GTPASE-ACTIVATING PROTEIN GIT"/>
    <property type="match status" value="1"/>
</dbReference>
<dbReference type="InterPro" id="IPR038508">
    <property type="entry name" value="ArfGAP_dom_sf"/>
</dbReference>
<evidence type="ECO:0000256" key="4">
    <source>
        <dbReference type="ARBA" id="ARBA00022723"/>
    </source>
</evidence>
<dbReference type="GO" id="GO:0031267">
    <property type="term" value="F:small GTPase binding"/>
    <property type="evidence" value="ECO:0007669"/>
    <property type="project" value="TreeGrafter"/>
</dbReference>
<dbReference type="OrthoDB" id="5588096at2759"/>
<dbReference type="GO" id="GO:0007420">
    <property type="term" value="P:brain development"/>
    <property type="evidence" value="ECO:0007669"/>
    <property type="project" value="InterPro"/>
</dbReference>
<proteinExistence type="predicted"/>
<dbReference type="AlphaFoldDB" id="A0A443S925"/>
<evidence type="ECO:0000256" key="8">
    <source>
        <dbReference type="PROSITE-ProRule" id="PRU00023"/>
    </source>
</evidence>
<evidence type="ECO:0000256" key="7">
    <source>
        <dbReference type="ARBA" id="ARBA00023298"/>
    </source>
</evidence>
<keyword evidence="3" id="KW-1052">Target cell membrane</keyword>
<evidence type="ECO:0000256" key="3">
    <source>
        <dbReference type="ARBA" id="ARBA00022537"/>
    </source>
</evidence>
<dbReference type="GO" id="GO:0008277">
    <property type="term" value="P:regulation of G protein-coupled receptor signaling pathway"/>
    <property type="evidence" value="ECO:0007669"/>
    <property type="project" value="TreeGrafter"/>
</dbReference>
<dbReference type="STRING" id="299467.A0A443S925"/>
<dbReference type="GO" id="GO:0016301">
    <property type="term" value="F:kinase activity"/>
    <property type="evidence" value="ECO:0007669"/>
    <property type="project" value="UniProtKB-KW"/>
</dbReference>
<evidence type="ECO:0000313" key="12">
    <source>
        <dbReference type="Proteomes" id="UP000288716"/>
    </source>
</evidence>
<dbReference type="SMART" id="SM00105">
    <property type="entry name" value="ArfGap"/>
    <property type="match status" value="1"/>
</dbReference>
<dbReference type="InterPro" id="IPR037278">
    <property type="entry name" value="ARFGAP/RecO"/>
</dbReference>
<dbReference type="SUPFAM" id="SSF57863">
    <property type="entry name" value="ArfGap/RecO-like zinc finger"/>
    <property type="match status" value="1"/>
</dbReference>
<keyword evidence="12" id="KW-1185">Reference proteome</keyword>
<dbReference type="VEuPathDB" id="VectorBase:LDEU008022"/>
<dbReference type="Gene3D" id="1.10.220.150">
    <property type="entry name" value="Arf GTPase activating protein"/>
    <property type="match status" value="1"/>
</dbReference>
<dbReference type="GO" id="GO:0005096">
    <property type="term" value="F:GTPase activator activity"/>
    <property type="evidence" value="ECO:0007669"/>
    <property type="project" value="InterPro"/>
</dbReference>
<keyword evidence="5" id="KW-0862">Zinc</keyword>
<keyword evidence="11" id="KW-0808">Transferase</keyword>
<name>A0A443S925_9ACAR</name>
<dbReference type="InterPro" id="IPR047161">
    <property type="entry name" value="GIT-like"/>
</dbReference>
<keyword evidence="11" id="KW-0418">Kinase</keyword>
<dbReference type="Gene3D" id="1.25.40.20">
    <property type="entry name" value="Ankyrin repeat-containing domain"/>
    <property type="match status" value="1"/>
</dbReference>
<dbReference type="EMBL" id="NCKV01005522">
    <property type="protein sequence ID" value="RWS24017.1"/>
    <property type="molecule type" value="Genomic_DNA"/>
</dbReference>
<organism evidence="11 12">
    <name type="scientific">Leptotrombidium deliense</name>
    <dbReference type="NCBI Taxonomy" id="299467"/>
    <lineage>
        <taxon>Eukaryota</taxon>
        <taxon>Metazoa</taxon>
        <taxon>Ecdysozoa</taxon>
        <taxon>Arthropoda</taxon>
        <taxon>Chelicerata</taxon>
        <taxon>Arachnida</taxon>
        <taxon>Acari</taxon>
        <taxon>Acariformes</taxon>
        <taxon>Trombidiformes</taxon>
        <taxon>Prostigmata</taxon>
        <taxon>Anystina</taxon>
        <taxon>Parasitengona</taxon>
        <taxon>Trombiculoidea</taxon>
        <taxon>Trombiculidae</taxon>
        <taxon>Leptotrombidium</taxon>
    </lineage>
</organism>
<evidence type="ECO:0000256" key="1">
    <source>
        <dbReference type="ARBA" id="ARBA00004175"/>
    </source>
</evidence>
<dbReference type="GO" id="GO:0044218">
    <property type="term" value="C:other organism cell membrane"/>
    <property type="evidence" value="ECO:0007669"/>
    <property type="project" value="UniProtKB-KW"/>
</dbReference>
<dbReference type="Proteomes" id="UP000288716">
    <property type="component" value="Unassembled WGS sequence"/>
</dbReference>
<dbReference type="GO" id="GO:0032012">
    <property type="term" value="P:regulation of ARF protein signal transduction"/>
    <property type="evidence" value="ECO:0007669"/>
    <property type="project" value="InterPro"/>
</dbReference>
<keyword evidence="4" id="KW-0479">Metal-binding</keyword>
<keyword evidence="9" id="KW-0863">Zinc-finger</keyword>
<evidence type="ECO:0000313" key="11">
    <source>
        <dbReference type="EMBL" id="RWS24017.1"/>
    </source>
</evidence>
<keyword evidence="6" id="KW-0528">Neurotoxin</keyword>
<comment type="subcellular location">
    <subcellularLocation>
        <location evidence="1">Target cell membrane</location>
    </subcellularLocation>
</comment>
<evidence type="ECO:0000256" key="5">
    <source>
        <dbReference type="ARBA" id="ARBA00022833"/>
    </source>
</evidence>
<dbReference type="PRINTS" id="PR00405">
    <property type="entry name" value="REVINTRACTNG"/>
</dbReference>